<feature type="region of interest" description="Disordered" evidence="2">
    <location>
        <begin position="370"/>
        <end position="408"/>
    </location>
</feature>
<dbReference type="GO" id="GO:0032012">
    <property type="term" value="P:regulation of ARF protein signal transduction"/>
    <property type="evidence" value="ECO:0007669"/>
    <property type="project" value="InterPro"/>
</dbReference>
<feature type="domain" description="PH" evidence="3">
    <location>
        <begin position="613"/>
        <end position="725"/>
    </location>
</feature>
<dbReference type="InterPro" id="IPR001849">
    <property type="entry name" value="PH_domain"/>
</dbReference>
<comment type="caution">
    <text evidence="5">The sequence shown here is derived from an EMBL/GenBank/DDBJ whole genome shotgun (WGS) entry which is preliminary data.</text>
</comment>
<feature type="coiled-coil region" evidence="1">
    <location>
        <begin position="305"/>
        <end position="346"/>
    </location>
</feature>
<dbReference type="PROSITE" id="PS50003">
    <property type="entry name" value="PH_DOMAIN"/>
    <property type="match status" value="2"/>
</dbReference>
<dbReference type="Pfam" id="PF00169">
    <property type="entry name" value="PH"/>
    <property type="match status" value="2"/>
</dbReference>
<sequence>MWDPRAKRLTRNSNAWLNAENDEELLWIANCGDGDVGDCAPNGHQAPLYAASRTPPFSNARKVGFTNLRPGECPDLYRLPLSSSSPPSPSHVHKWGCEPYTDCYELGWRADIPERGRVLGEIEGEGVKYNNVTLGPYEKGGQSDVYVSFKIPEEPMTVYIDITGSDEMIFHVNLPGKINGSMQECEVGVESSGGYTVEDVLQVLDTDETVEWLITEESSTARFWTLGETNGGLLSNSRLTESKLSCLFSRHMDQTLKKKRVCSNLWRSSQSKSLRTDSETPTNTASSKKRKADKDPKLLCLEGKCKEWKKVIADQKKEIECLKKEIEEQKEESEDLKKEIEEQKKTGVFIGLLKVVGSNIVEALESLFSSTDPPRKTSIHSNPDSTSSPRSRTISKAMGKELRRKSMKMRNQKARKDAIIKFNIKPKNAIEYLREHGGMICNPREFAEWIYEFIESLSKKKIGEFLGNTSDYNKATLKSFLQFHDFTSLPLSDALRQLLRTFRLPGEAQQIDRILEKFAERYRQCNKEDFRCEDGAYVLAFSIIMLNTDLHNRSIPEHKKMKMEEFIRNNRGIDDGQDPPRGMLERIYIGIKEDEIVMNESDMYESDVVTFIAPHKAGWLDKKGKGTITKWKRHWFVLADSCLYYFLKATDDDPRCIIPLDNTRVGRGDGRLEIKLTSADGLVMKTAKNLPDGRMEIGDRKEFILRAASSEERETWVKLLQSNLDRSPIGKAVAQKQMVDNIVNGVEDLTLPPIELPPAKSQGWMKKRGENNTAWRNRYFCVFEDECSSMLYYYGSKEMAQRMMDLGDETHKGCLDLRAVEKMCVSKEKNDVVLDLQTASRTWHFSTDKKEVLAYWIEVFTGSCPMLQDKER</sequence>
<protein>
    <submittedName>
        <fullName evidence="5">Uncharacterized protein</fullName>
    </submittedName>
</protein>
<dbReference type="FunFam" id="1.10.1000.11:FF:000002">
    <property type="entry name" value="Cytohesin 1"/>
    <property type="match status" value="1"/>
</dbReference>
<dbReference type="EMBL" id="BLQM01000375">
    <property type="protein sequence ID" value="GMH86409.1"/>
    <property type="molecule type" value="Genomic_DNA"/>
</dbReference>
<dbReference type="SUPFAM" id="SSF48425">
    <property type="entry name" value="Sec7 domain"/>
    <property type="match status" value="1"/>
</dbReference>
<dbReference type="Gene3D" id="2.30.29.30">
    <property type="entry name" value="Pleckstrin-homology domain (PH domain)/Phosphotyrosine-binding domain (PTB)"/>
    <property type="match status" value="2"/>
</dbReference>
<evidence type="ECO:0000259" key="4">
    <source>
        <dbReference type="PROSITE" id="PS50190"/>
    </source>
</evidence>
<feature type="domain" description="PH" evidence="3">
    <location>
        <begin position="758"/>
        <end position="865"/>
    </location>
</feature>
<organism evidence="5 6">
    <name type="scientific">Triparma laevis f. inornata</name>
    <dbReference type="NCBI Taxonomy" id="1714386"/>
    <lineage>
        <taxon>Eukaryota</taxon>
        <taxon>Sar</taxon>
        <taxon>Stramenopiles</taxon>
        <taxon>Ochrophyta</taxon>
        <taxon>Bolidophyceae</taxon>
        <taxon>Parmales</taxon>
        <taxon>Triparmaceae</taxon>
        <taxon>Triparma</taxon>
    </lineage>
</organism>
<dbReference type="SMART" id="SM00222">
    <property type="entry name" value="Sec7"/>
    <property type="match status" value="1"/>
</dbReference>
<feature type="domain" description="SEC7" evidence="4">
    <location>
        <begin position="400"/>
        <end position="594"/>
    </location>
</feature>
<dbReference type="Pfam" id="PF01369">
    <property type="entry name" value="Sec7"/>
    <property type="match status" value="1"/>
</dbReference>
<keyword evidence="1" id="KW-0175">Coiled coil</keyword>
<dbReference type="PANTHER" id="PTHR10663">
    <property type="entry name" value="GUANYL-NUCLEOTIDE EXCHANGE FACTOR"/>
    <property type="match status" value="1"/>
</dbReference>
<dbReference type="InterPro" id="IPR000904">
    <property type="entry name" value="Sec7_dom"/>
</dbReference>
<accession>A0A9W7BGH0</accession>
<name>A0A9W7BGH0_9STRA</name>
<feature type="compositionally biased region" description="Polar residues" evidence="2">
    <location>
        <begin position="272"/>
        <end position="286"/>
    </location>
</feature>
<dbReference type="PROSITE" id="PS50190">
    <property type="entry name" value="SEC7"/>
    <property type="match status" value="1"/>
</dbReference>
<dbReference type="SUPFAM" id="SSF50729">
    <property type="entry name" value="PH domain-like"/>
    <property type="match status" value="2"/>
</dbReference>
<dbReference type="Gene3D" id="1.10.1000.11">
    <property type="entry name" value="Arf Nucleotide-binding Site Opener,domain 2"/>
    <property type="match status" value="1"/>
</dbReference>
<dbReference type="SMART" id="SM00233">
    <property type="entry name" value="PH"/>
    <property type="match status" value="2"/>
</dbReference>
<dbReference type="Gene3D" id="1.10.220.20">
    <property type="match status" value="1"/>
</dbReference>
<gene>
    <name evidence="5" type="ORF">TL16_g10531</name>
</gene>
<evidence type="ECO:0000256" key="2">
    <source>
        <dbReference type="SAM" id="MobiDB-lite"/>
    </source>
</evidence>
<dbReference type="CDD" id="cd00171">
    <property type="entry name" value="Sec7"/>
    <property type="match status" value="1"/>
</dbReference>
<dbReference type="Proteomes" id="UP001162640">
    <property type="component" value="Unassembled WGS sequence"/>
</dbReference>
<dbReference type="AlphaFoldDB" id="A0A9W7BGH0"/>
<evidence type="ECO:0000259" key="3">
    <source>
        <dbReference type="PROSITE" id="PS50003"/>
    </source>
</evidence>
<dbReference type="GO" id="GO:0005085">
    <property type="term" value="F:guanyl-nucleotide exchange factor activity"/>
    <property type="evidence" value="ECO:0007669"/>
    <property type="project" value="InterPro"/>
</dbReference>
<dbReference type="PANTHER" id="PTHR10663:SF402">
    <property type="entry name" value="MIP16918P"/>
    <property type="match status" value="1"/>
</dbReference>
<dbReference type="InterPro" id="IPR035999">
    <property type="entry name" value="Sec7_dom_sf"/>
</dbReference>
<evidence type="ECO:0000313" key="5">
    <source>
        <dbReference type="EMBL" id="GMH86409.1"/>
    </source>
</evidence>
<proteinExistence type="predicted"/>
<feature type="compositionally biased region" description="Polar residues" evidence="2">
    <location>
        <begin position="379"/>
        <end position="394"/>
    </location>
</feature>
<reference evidence="6" key="1">
    <citation type="journal article" date="2023" name="Commun. Biol.">
        <title>Genome analysis of Parmales, the sister group of diatoms, reveals the evolutionary specialization of diatoms from phago-mixotrophs to photoautotrophs.</title>
        <authorList>
            <person name="Ban H."/>
            <person name="Sato S."/>
            <person name="Yoshikawa S."/>
            <person name="Yamada K."/>
            <person name="Nakamura Y."/>
            <person name="Ichinomiya M."/>
            <person name="Sato N."/>
            <person name="Blanc-Mathieu R."/>
            <person name="Endo H."/>
            <person name="Kuwata A."/>
            <person name="Ogata H."/>
        </authorList>
    </citation>
    <scope>NUCLEOTIDE SEQUENCE [LARGE SCALE GENOMIC DNA]</scope>
</reference>
<feature type="region of interest" description="Disordered" evidence="2">
    <location>
        <begin position="272"/>
        <end position="291"/>
    </location>
</feature>
<dbReference type="InterPro" id="IPR011993">
    <property type="entry name" value="PH-like_dom_sf"/>
</dbReference>
<evidence type="ECO:0000313" key="6">
    <source>
        <dbReference type="Proteomes" id="UP001162640"/>
    </source>
</evidence>
<dbReference type="InterPro" id="IPR023394">
    <property type="entry name" value="Sec7_C_sf"/>
</dbReference>
<evidence type="ECO:0000256" key="1">
    <source>
        <dbReference type="SAM" id="Coils"/>
    </source>
</evidence>